<evidence type="ECO:0000313" key="2">
    <source>
        <dbReference type="Proteomes" id="UP001219525"/>
    </source>
</evidence>
<gene>
    <name evidence="1" type="ORF">GGX14DRAFT_605776</name>
</gene>
<organism evidence="1 2">
    <name type="scientific">Mycena pura</name>
    <dbReference type="NCBI Taxonomy" id="153505"/>
    <lineage>
        <taxon>Eukaryota</taxon>
        <taxon>Fungi</taxon>
        <taxon>Dikarya</taxon>
        <taxon>Basidiomycota</taxon>
        <taxon>Agaricomycotina</taxon>
        <taxon>Agaricomycetes</taxon>
        <taxon>Agaricomycetidae</taxon>
        <taxon>Agaricales</taxon>
        <taxon>Marasmiineae</taxon>
        <taxon>Mycenaceae</taxon>
        <taxon>Mycena</taxon>
    </lineage>
</organism>
<dbReference type="EMBL" id="JARJCW010000150">
    <property type="protein sequence ID" value="KAJ7190400.1"/>
    <property type="molecule type" value="Genomic_DNA"/>
</dbReference>
<name>A0AAD6Y1P9_9AGAR</name>
<evidence type="ECO:0000313" key="1">
    <source>
        <dbReference type="EMBL" id="KAJ7190400.1"/>
    </source>
</evidence>
<proteinExistence type="predicted"/>
<dbReference type="Proteomes" id="UP001219525">
    <property type="component" value="Unassembled WGS sequence"/>
</dbReference>
<sequence>MSALRDAGHHKNSKIQITDATAFASAQGSLCHVYGVQLQGLLDITRRALTCLKRRGALSKFLYTATILAMDASRVHDSPALVKVCEGCRMYDNYRVGTTTTGPRWTPFALISVTNAAAFNTVIPARTRRKTTINANTKDSQDAERRAIFRAEARWERSSIVRCTATQAGRRTAANIGKKRWSVRRWSVRAQGYKRDAFGSGQLILTLMAQLPSPTWSCGP</sequence>
<keyword evidence="2" id="KW-1185">Reference proteome</keyword>
<comment type="caution">
    <text evidence="1">The sequence shown here is derived from an EMBL/GenBank/DDBJ whole genome shotgun (WGS) entry which is preliminary data.</text>
</comment>
<accession>A0AAD6Y1P9</accession>
<protein>
    <submittedName>
        <fullName evidence="1">Uncharacterized protein</fullName>
    </submittedName>
</protein>
<reference evidence="1" key="1">
    <citation type="submission" date="2023-03" db="EMBL/GenBank/DDBJ databases">
        <title>Massive genome expansion in bonnet fungi (Mycena s.s.) driven by repeated elements and novel gene families across ecological guilds.</title>
        <authorList>
            <consortium name="Lawrence Berkeley National Laboratory"/>
            <person name="Harder C.B."/>
            <person name="Miyauchi S."/>
            <person name="Viragh M."/>
            <person name="Kuo A."/>
            <person name="Thoen E."/>
            <person name="Andreopoulos B."/>
            <person name="Lu D."/>
            <person name="Skrede I."/>
            <person name="Drula E."/>
            <person name="Henrissat B."/>
            <person name="Morin E."/>
            <person name="Kohler A."/>
            <person name="Barry K."/>
            <person name="LaButti K."/>
            <person name="Morin E."/>
            <person name="Salamov A."/>
            <person name="Lipzen A."/>
            <person name="Mereny Z."/>
            <person name="Hegedus B."/>
            <person name="Baldrian P."/>
            <person name="Stursova M."/>
            <person name="Weitz H."/>
            <person name="Taylor A."/>
            <person name="Grigoriev I.V."/>
            <person name="Nagy L.G."/>
            <person name="Martin F."/>
            <person name="Kauserud H."/>
        </authorList>
    </citation>
    <scope>NUCLEOTIDE SEQUENCE</scope>
    <source>
        <strain evidence="1">9144</strain>
    </source>
</reference>
<dbReference type="AlphaFoldDB" id="A0AAD6Y1P9"/>